<dbReference type="InterPro" id="IPR029052">
    <property type="entry name" value="Metallo-depent_PP-like"/>
</dbReference>
<dbReference type="KEGG" id="ssei:FJR45_03320"/>
<accession>A0A7M1B016</accession>
<keyword evidence="2" id="KW-0479">Metal-binding</keyword>
<feature type="binding site" evidence="2">
    <location>
        <position position="39"/>
    </location>
    <ligand>
        <name>Fe cation</name>
        <dbReference type="ChEBI" id="CHEBI:24875"/>
        <label>1</label>
    </ligand>
</feature>
<feature type="binding site" evidence="2">
    <location>
        <position position="8"/>
    </location>
    <ligand>
        <name>Fe cation</name>
        <dbReference type="ChEBI" id="CHEBI:24875"/>
        <label>1</label>
    </ligand>
</feature>
<keyword evidence="4" id="KW-1185">Reference proteome</keyword>
<organism evidence="3 4">
    <name type="scientific">Sulfurimonas sediminis</name>
    <dbReference type="NCBI Taxonomy" id="2590020"/>
    <lineage>
        <taxon>Bacteria</taxon>
        <taxon>Pseudomonadati</taxon>
        <taxon>Campylobacterota</taxon>
        <taxon>Epsilonproteobacteria</taxon>
        <taxon>Campylobacterales</taxon>
        <taxon>Sulfurimonadaceae</taxon>
        <taxon>Sulfurimonas</taxon>
    </lineage>
</organism>
<dbReference type="GO" id="GO:0046872">
    <property type="term" value="F:metal ion binding"/>
    <property type="evidence" value="ECO:0007669"/>
    <property type="project" value="UniProtKB-KW"/>
</dbReference>
<dbReference type="Proteomes" id="UP000593719">
    <property type="component" value="Chromosome"/>
</dbReference>
<gene>
    <name evidence="3" type="ORF">FJR45_03320</name>
</gene>
<dbReference type="Gene3D" id="3.60.21.10">
    <property type="match status" value="1"/>
</dbReference>
<proteinExistence type="predicted"/>
<feature type="binding site" evidence="2">
    <location>
        <position position="150"/>
    </location>
    <ligand>
        <name>Fe cation</name>
        <dbReference type="ChEBI" id="CHEBI:24875"/>
        <label>2</label>
    </ligand>
</feature>
<dbReference type="EMBL" id="CP041235">
    <property type="protein sequence ID" value="QOP43033.1"/>
    <property type="molecule type" value="Genomic_DNA"/>
</dbReference>
<feature type="binding site" evidence="2">
    <location>
        <position position="175"/>
    </location>
    <ligand>
        <name>Fe cation</name>
        <dbReference type="ChEBI" id="CHEBI:24875"/>
        <label>2</label>
    </ligand>
</feature>
<sequence>MKIAFIGDILGQPGRVMLRDYLKKIKEEHKIDFVIANYENASHGFGLTLKNANELFSYGIDVMSGGNHTWDKKEIIPLLDTHELLRPHNYPDEVPGTGLRIYDIKGEKLAVLNLMGHYAMPYTDNAFRCAKNTVEALHTQEIKNIFVDFHAEATSEKRAMMMMLQGKVSGIIGTHTHVGTDDFQIVNGTAYMSDIGLTGCRDNIIGMDKDVPIKQFLTGLKGHFDIPKKCKKILQMAVMQINDGKCSEAYKLKIFDDSRVIKTEAWLD</sequence>
<dbReference type="Pfam" id="PF13277">
    <property type="entry name" value="YmdB"/>
    <property type="match status" value="1"/>
</dbReference>
<feature type="binding site" evidence="2">
    <location>
        <position position="39"/>
    </location>
    <ligand>
        <name>Fe cation</name>
        <dbReference type="ChEBI" id="CHEBI:24875"/>
        <label>2</label>
    </ligand>
</feature>
<dbReference type="PIRSF" id="PIRSF004789">
    <property type="entry name" value="DR1281"/>
    <property type="match status" value="1"/>
</dbReference>
<protein>
    <submittedName>
        <fullName evidence="3">YmdB family metallophosphoesterase</fullName>
    </submittedName>
</protein>
<dbReference type="PANTHER" id="PTHR36303:SF1">
    <property type="entry name" value="2',3'-CYCLIC-NUCLEOTIDE 2'-PHOSPHODIESTERASE"/>
    <property type="match status" value="1"/>
</dbReference>
<name>A0A7M1B016_9BACT</name>
<evidence type="ECO:0000313" key="4">
    <source>
        <dbReference type="Proteomes" id="UP000593719"/>
    </source>
</evidence>
<feature type="binding site" evidence="2">
    <location>
        <position position="40"/>
    </location>
    <ligand>
        <name>Fe cation</name>
        <dbReference type="ChEBI" id="CHEBI:24875"/>
        <label>1</label>
    </ligand>
</feature>
<reference evidence="3 4" key="1">
    <citation type="submission" date="2019-06" db="EMBL/GenBank/DDBJ databases">
        <title>Sulfurimonas gotlandica sp. nov., a chemoautotrophic and psychrotolerant epsilonproteobacterium isolated from a pelagic redoxcline, and an emended description of the genus Sulfurimonas.</title>
        <authorList>
            <person name="Wang S."/>
            <person name="Jiang L."/>
            <person name="Shao Z."/>
        </authorList>
    </citation>
    <scope>NUCLEOTIDE SEQUENCE [LARGE SCALE GENOMIC DNA]</scope>
    <source>
        <strain evidence="3 4">S2-6</strain>
    </source>
</reference>
<dbReference type="PANTHER" id="PTHR36303">
    <property type="entry name" value="2',3'-CYCLIC-NUCLEOTIDE 2'-PHOSPHODIESTERASE"/>
    <property type="match status" value="1"/>
</dbReference>
<feature type="binding site" evidence="2">
    <location>
        <position position="177"/>
    </location>
    <ligand>
        <name>Fe cation</name>
        <dbReference type="ChEBI" id="CHEBI:24875"/>
        <label>1</label>
    </ligand>
</feature>
<evidence type="ECO:0000313" key="3">
    <source>
        <dbReference type="EMBL" id="QOP43033.1"/>
    </source>
</evidence>
<feature type="active site" description="Proton donor" evidence="1">
    <location>
        <position position="68"/>
    </location>
</feature>
<feature type="binding site" evidence="2">
    <location>
        <position position="67"/>
    </location>
    <ligand>
        <name>Fe cation</name>
        <dbReference type="ChEBI" id="CHEBI:24875"/>
        <label>2</label>
    </ligand>
</feature>
<dbReference type="AlphaFoldDB" id="A0A7M1B016"/>
<dbReference type="SUPFAM" id="SSF56300">
    <property type="entry name" value="Metallo-dependent phosphatases"/>
    <property type="match status" value="1"/>
</dbReference>
<dbReference type="InterPro" id="IPR005235">
    <property type="entry name" value="YmdB-like"/>
</dbReference>
<dbReference type="GO" id="GO:0004113">
    <property type="term" value="F:2',3'-cyclic-nucleotide 3'-phosphodiesterase activity"/>
    <property type="evidence" value="ECO:0007669"/>
    <property type="project" value="TreeGrafter"/>
</dbReference>
<dbReference type="RefSeq" id="WP_193151342.1">
    <property type="nucleotide sequence ID" value="NZ_CP041235.1"/>
</dbReference>
<evidence type="ECO:0000256" key="1">
    <source>
        <dbReference type="PIRSR" id="PIRSR004789-50"/>
    </source>
</evidence>
<evidence type="ECO:0000256" key="2">
    <source>
        <dbReference type="PIRSR" id="PIRSR004789-51"/>
    </source>
</evidence>